<dbReference type="AlphaFoldDB" id="A0ABD3R5N5"/>
<dbReference type="Proteomes" id="UP001530377">
    <property type="component" value="Unassembled WGS sequence"/>
</dbReference>
<keyword evidence="3" id="KW-1185">Reference proteome</keyword>
<reference evidence="2 3" key="1">
    <citation type="submission" date="2024-10" db="EMBL/GenBank/DDBJ databases">
        <title>Updated reference genomes for cyclostephanoid diatoms.</title>
        <authorList>
            <person name="Roberts W.R."/>
            <person name="Alverson A.J."/>
        </authorList>
    </citation>
    <scope>NUCLEOTIDE SEQUENCE [LARGE SCALE GENOMIC DNA]</scope>
    <source>
        <strain evidence="2 3">AJA228-03</strain>
    </source>
</reference>
<dbReference type="EMBL" id="JALLPB020000562">
    <property type="protein sequence ID" value="KAL3807983.1"/>
    <property type="molecule type" value="Genomic_DNA"/>
</dbReference>
<feature type="region of interest" description="Disordered" evidence="1">
    <location>
        <begin position="1"/>
        <end position="28"/>
    </location>
</feature>
<evidence type="ECO:0000256" key="1">
    <source>
        <dbReference type="SAM" id="MobiDB-lite"/>
    </source>
</evidence>
<proteinExistence type="predicted"/>
<name>A0ABD3R5N5_9STRA</name>
<organism evidence="2 3">
    <name type="scientific">Cyclostephanos tholiformis</name>
    <dbReference type="NCBI Taxonomy" id="382380"/>
    <lineage>
        <taxon>Eukaryota</taxon>
        <taxon>Sar</taxon>
        <taxon>Stramenopiles</taxon>
        <taxon>Ochrophyta</taxon>
        <taxon>Bacillariophyta</taxon>
        <taxon>Coscinodiscophyceae</taxon>
        <taxon>Thalassiosirophycidae</taxon>
        <taxon>Stephanodiscales</taxon>
        <taxon>Stephanodiscaceae</taxon>
        <taxon>Cyclostephanos</taxon>
    </lineage>
</organism>
<evidence type="ECO:0000313" key="2">
    <source>
        <dbReference type="EMBL" id="KAL3807983.1"/>
    </source>
</evidence>
<gene>
    <name evidence="2" type="ORF">ACHAXA_000953</name>
</gene>
<sequence length="177" mass="19660">MSATTATEGDRVANDSSDRQRRKNKSIIDGTDDITRAASAKRASRVVPGMFFDASIHYFGETVVIWDVREFMGVKKWREDAIRRSRNNGIIRKMDRLGAAAIAVDGCGVGGGKRKCEDEGHTPCDGPIVVAMGEDDEGRSDFAGRKEMPSRKKRFRAICDRLYQNSLKEEGRSIDIS</sequence>
<comment type="caution">
    <text evidence="2">The sequence shown here is derived from an EMBL/GenBank/DDBJ whole genome shotgun (WGS) entry which is preliminary data.</text>
</comment>
<feature type="compositionally biased region" description="Basic and acidic residues" evidence="1">
    <location>
        <begin position="8"/>
        <end position="19"/>
    </location>
</feature>
<accession>A0ABD3R5N5</accession>
<protein>
    <submittedName>
        <fullName evidence="2">Uncharacterized protein</fullName>
    </submittedName>
</protein>
<evidence type="ECO:0000313" key="3">
    <source>
        <dbReference type="Proteomes" id="UP001530377"/>
    </source>
</evidence>